<dbReference type="AlphaFoldDB" id="A0A172YKS6"/>
<dbReference type="Pfam" id="PF12802">
    <property type="entry name" value="MarR_2"/>
    <property type="match status" value="1"/>
</dbReference>
<keyword evidence="2" id="KW-0805">Transcription regulation</keyword>
<dbReference type="Pfam" id="PF04198">
    <property type="entry name" value="Sugar-bind"/>
    <property type="match status" value="1"/>
</dbReference>
<dbReference type="PANTHER" id="PTHR34294:SF1">
    <property type="entry name" value="TRANSCRIPTIONAL REGULATOR LSRR"/>
    <property type="match status" value="1"/>
</dbReference>
<reference evidence="6 7" key="1">
    <citation type="submission" date="2016-04" db="EMBL/GenBank/DDBJ databases">
        <title>Complete Genome Sequence of Halotalea alkalilenta IHB B 13600.</title>
        <authorList>
            <person name="Swarnkar M.K."/>
            <person name="Sharma A."/>
            <person name="Kaushal K."/>
            <person name="Soni R."/>
            <person name="Rana S."/>
            <person name="Singh A.K."/>
            <person name="Gulati A."/>
        </authorList>
    </citation>
    <scope>NUCLEOTIDE SEQUENCE [LARGE SCALE GENOMIC DNA]</scope>
    <source>
        <strain evidence="6 7">IHB B 13600</strain>
    </source>
</reference>
<dbReference type="Gene3D" id="1.10.10.60">
    <property type="entry name" value="Homeodomain-like"/>
    <property type="match status" value="1"/>
</dbReference>
<evidence type="ECO:0000259" key="5">
    <source>
        <dbReference type="PROSITE" id="PS51063"/>
    </source>
</evidence>
<name>A0A172YKS6_9GAMM</name>
<feature type="domain" description="HTH crp-type" evidence="5">
    <location>
        <begin position="1"/>
        <end position="58"/>
    </location>
</feature>
<evidence type="ECO:0000256" key="1">
    <source>
        <dbReference type="ARBA" id="ARBA00010466"/>
    </source>
</evidence>
<dbReference type="Gene3D" id="3.40.50.1360">
    <property type="match status" value="1"/>
</dbReference>
<protein>
    <submittedName>
        <fullName evidence="6">RNA polymerase subunit sigma-70</fullName>
    </submittedName>
</protein>
<dbReference type="InterPro" id="IPR012318">
    <property type="entry name" value="HTH_CRP"/>
</dbReference>
<sequence length="313" mass="34805">MSDDKQALSIEAARLYYQADYSQQQIANRLGLSRPTVSRLLQHAKQQGYVRIEIHDPRDTLDELAARLVEHFGLKEARLCHSPLDQYEEIQRHLSETAAEWIHDNVKDGDIIGVTWGTTMYAVARRLAAKPIKNVEVVQLKGGISHSEVDTHAFEIAHRFADAFHTVPHYLPLPVIFACQPVKRMAEEDPHVRRIIELGRRANIAVFTVGVVSPQALLFQLGYFDQGEIAGLLARGVGDICSRVIDAEGRIVSPDLDARTVGIRLEELKTKESSVLVAGGAERLDAIHAALRGGYANVLITDQYTARALLDHV</sequence>
<evidence type="ECO:0000256" key="4">
    <source>
        <dbReference type="ARBA" id="ARBA00023163"/>
    </source>
</evidence>
<keyword evidence="3" id="KW-0238">DNA-binding</keyword>
<dbReference type="Proteomes" id="UP000077875">
    <property type="component" value="Chromosome"/>
</dbReference>
<dbReference type="GO" id="GO:0030246">
    <property type="term" value="F:carbohydrate binding"/>
    <property type="evidence" value="ECO:0007669"/>
    <property type="project" value="InterPro"/>
</dbReference>
<dbReference type="PROSITE" id="PS51063">
    <property type="entry name" value="HTH_CRP_2"/>
    <property type="match status" value="1"/>
</dbReference>
<gene>
    <name evidence="6" type="ORF">A5892_09660</name>
</gene>
<keyword evidence="7" id="KW-1185">Reference proteome</keyword>
<dbReference type="SUPFAM" id="SSF100950">
    <property type="entry name" value="NagB/RpiA/CoA transferase-like"/>
    <property type="match status" value="1"/>
</dbReference>
<dbReference type="InterPro" id="IPR000835">
    <property type="entry name" value="HTH_MarR-typ"/>
</dbReference>
<dbReference type="EMBL" id="CP015243">
    <property type="protein sequence ID" value="ANF59595.1"/>
    <property type="molecule type" value="Genomic_DNA"/>
</dbReference>
<proteinExistence type="inferred from homology"/>
<dbReference type="InterPro" id="IPR036390">
    <property type="entry name" value="WH_DNA-bd_sf"/>
</dbReference>
<evidence type="ECO:0000256" key="2">
    <source>
        <dbReference type="ARBA" id="ARBA00023015"/>
    </source>
</evidence>
<dbReference type="InterPro" id="IPR007324">
    <property type="entry name" value="Sugar-bd_dom_put"/>
</dbReference>
<dbReference type="GO" id="GO:0003700">
    <property type="term" value="F:DNA-binding transcription factor activity"/>
    <property type="evidence" value="ECO:0007669"/>
    <property type="project" value="InterPro"/>
</dbReference>
<organism evidence="6 7">
    <name type="scientific">Halotalea alkalilenta</name>
    <dbReference type="NCBI Taxonomy" id="376489"/>
    <lineage>
        <taxon>Bacteria</taxon>
        <taxon>Pseudomonadati</taxon>
        <taxon>Pseudomonadota</taxon>
        <taxon>Gammaproteobacteria</taxon>
        <taxon>Oceanospirillales</taxon>
        <taxon>Halomonadaceae</taxon>
        <taxon>Halotalea</taxon>
    </lineage>
</organism>
<evidence type="ECO:0000313" key="6">
    <source>
        <dbReference type="EMBL" id="ANF59595.1"/>
    </source>
</evidence>
<dbReference type="KEGG" id="haa:A5892_09660"/>
<dbReference type="InterPro" id="IPR037171">
    <property type="entry name" value="NagB/RpiA_transferase-like"/>
</dbReference>
<dbReference type="STRING" id="376489.A5892_09660"/>
<dbReference type="InterPro" id="IPR051054">
    <property type="entry name" value="SorC_transcr_regulators"/>
</dbReference>
<evidence type="ECO:0000256" key="3">
    <source>
        <dbReference type="ARBA" id="ARBA00023125"/>
    </source>
</evidence>
<dbReference type="GO" id="GO:0003677">
    <property type="term" value="F:DNA binding"/>
    <property type="evidence" value="ECO:0007669"/>
    <property type="project" value="UniProtKB-KW"/>
</dbReference>
<comment type="similarity">
    <text evidence="1">Belongs to the SorC transcriptional regulatory family.</text>
</comment>
<dbReference type="PANTHER" id="PTHR34294">
    <property type="entry name" value="TRANSCRIPTIONAL REGULATOR-RELATED"/>
    <property type="match status" value="1"/>
</dbReference>
<evidence type="ECO:0000313" key="7">
    <source>
        <dbReference type="Proteomes" id="UP000077875"/>
    </source>
</evidence>
<accession>A0A172YKS6</accession>
<keyword evidence="4" id="KW-0804">Transcription</keyword>
<dbReference type="SUPFAM" id="SSF46785">
    <property type="entry name" value="Winged helix' DNA-binding domain"/>
    <property type="match status" value="1"/>
</dbReference>